<dbReference type="Proteomes" id="UP000681722">
    <property type="component" value="Unassembled WGS sequence"/>
</dbReference>
<keyword evidence="3" id="KW-1185">Reference proteome</keyword>
<evidence type="ECO:0000313" key="3">
    <source>
        <dbReference type="Proteomes" id="UP000663829"/>
    </source>
</evidence>
<evidence type="ECO:0000313" key="2">
    <source>
        <dbReference type="EMBL" id="CAF4560274.1"/>
    </source>
</evidence>
<dbReference type="Proteomes" id="UP000663829">
    <property type="component" value="Unassembled WGS sequence"/>
</dbReference>
<sequence>SNSNINYHAEVIEFARQCIANLKQIYV</sequence>
<dbReference type="EMBL" id="CAJNOQ010048495">
    <property type="protein sequence ID" value="CAF1643851.1"/>
    <property type="molecule type" value="Genomic_DNA"/>
</dbReference>
<accession>A0A816DZB2</accession>
<dbReference type="AlphaFoldDB" id="A0A816DZB2"/>
<protein>
    <submittedName>
        <fullName evidence="1">Uncharacterized protein</fullName>
    </submittedName>
</protein>
<dbReference type="EMBL" id="CAJOBC010117842">
    <property type="protein sequence ID" value="CAF4560274.1"/>
    <property type="molecule type" value="Genomic_DNA"/>
</dbReference>
<feature type="non-terminal residue" evidence="1">
    <location>
        <position position="1"/>
    </location>
</feature>
<name>A0A816DZB2_9BILA</name>
<proteinExistence type="predicted"/>
<reference evidence="1" key="1">
    <citation type="submission" date="2021-02" db="EMBL/GenBank/DDBJ databases">
        <authorList>
            <person name="Nowell W R."/>
        </authorList>
    </citation>
    <scope>NUCLEOTIDE SEQUENCE</scope>
</reference>
<gene>
    <name evidence="1" type="ORF">GPM918_LOCUS45104</name>
    <name evidence="2" type="ORF">SRO942_LOCUS47348</name>
</gene>
<organism evidence="1 3">
    <name type="scientific">Didymodactylos carnosus</name>
    <dbReference type="NCBI Taxonomy" id="1234261"/>
    <lineage>
        <taxon>Eukaryota</taxon>
        <taxon>Metazoa</taxon>
        <taxon>Spiralia</taxon>
        <taxon>Gnathifera</taxon>
        <taxon>Rotifera</taxon>
        <taxon>Eurotatoria</taxon>
        <taxon>Bdelloidea</taxon>
        <taxon>Philodinida</taxon>
        <taxon>Philodinidae</taxon>
        <taxon>Didymodactylos</taxon>
    </lineage>
</organism>
<evidence type="ECO:0000313" key="1">
    <source>
        <dbReference type="EMBL" id="CAF1643851.1"/>
    </source>
</evidence>
<comment type="caution">
    <text evidence="1">The sequence shown here is derived from an EMBL/GenBank/DDBJ whole genome shotgun (WGS) entry which is preliminary data.</text>
</comment>